<proteinExistence type="predicted"/>
<dbReference type="Gene3D" id="2.40.70.10">
    <property type="entry name" value="Acid Proteases"/>
    <property type="match status" value="1"/>
</dbReference>
<feature type="region of interest" description="Disordered" evidence="1">
    <location>
        <begin position="1"/>
        <end position="40"/>
    </location>
</feature>
<organism evidence="2 3">
    <name type="scientific">Oesophagostomum dentatum</name>
    <name type="common">Nodular worm</name>
    <dbReference type="NCBI Taxonomy" id="61180"/>
    <lineage>
        <taxon>Eukaryota</taxon>
        <taxon>Metazoa</taxon>
        <taxon>Ecdysozoa</taxon>
        <taxon>Nematoda</taxon>
        <taxon>Chromadorea</taxon>
        <taxon>Rhabditida</taxon>
        <taxon>Rhabditina</taxon>
        <taxon>Rhabditomorpha</taxon>
        <taxon>Strongyloidea</taxon>
        <taxon>Strongylidae</taxon>
        <taxon>Oesophagostomum</taxon>
    </lineage>
</organism>
<dbReference type="PROSITE" id="PS00141">
    <property type="entry name" value="ASP_PROTEASE"/>
    <property type="match status" value="1"/>
</dbReference>
<sequence>MKTEPNHKRLQQSSSARDTRANQQQAPRQDQDEDTNVDGQKEAAMVNTAKDRTMDPILLTGTTTILAKNRNKAVRVLLDTGSQLSFIDSRLVAELELPVVNESKLRVKTFGSNRINEESHKVVEDANNIYQKEKNAVLLTEVEEKGQELEMFDKYWSLESSGTNEYAGPDETEKQRTNEEFAKKFKETIERRQDGYYVRLPWKTTERTYPPIEE</sequence>
<protein>
    <recommendedName>
        <fullName evidence="4">Peptidase aspartic putative domain-containing protein</fullName>
    </recommendedName>
</protein>
<dbReference type="EMBL" id="KN602404">
    <property type="protein sequence ID" value="KHJ79974.1"/>
    <property type="molecule type" value="Genomic_DNA"/>
</dbReference>
<evidence type="ECO:0000256" key="1">
    <source>
        <dbReference type="SAM" id="MobiDB-lite"/>
    </source>
</evidence>
<dbReference type="OrthoDB" id="5851913at2759"/>
<feature type="compositionally biased region" description="Polar residues" evidence="1">
    <location>
        <begin position="11"/>
        <end position="28"/>
    </location>
</feature>
<evidence type="ECO:0000313" key="3">
    <source>
        <dbReference type="Proteomes" id="UP000053660"/>
    </source>
</evidence>
<name>A0A0B1S4W7_OESDE</name>
<dbReference type="GO" id="GO:0004190">
    <property type="term" value="F:aspartic-type endopeptidase activity"/>
    <property type="evidence" value="ECO:0007669"/>
    <property type="project" value="InterPro"/>
</dbReference>
<dbReference type="GO" id="GO:0006508">
    <property type="term" value="P:proteolysis"/>
    <property type="evidence" value="ECO:0007669"/>
    <property type="project" value="InterPro"/>
</dbReference>
<evidence type="ECO:0000313" key="2">
    <source>
        <dbReference type="EMBL" id="KHJ79974.1"/>
    </source>
</evidence>
<dbReference type="SUPFAM" id="SSF50630">
    <property type="entry name" value="Acid proteases"/>
    <property type="match status" value="1"/>
</dbReference>
<dbReference type="Proteomes" id="UP000053660">
    <property type="component" value="Unassembled WGS sequence"/>
</dbReference>
<dbReference type="InterPro" id="IPR021109">
    <property type="entry name" value="Peptidase_aspartic_dom_sf"/>
</dbReference>
<evidence type="ECO:0008006" key="4">
    <source>
        <dbReference type="Google" id="ProtNLM"/>
    </source>
</evidence>
<reference evidence="2 3" key="1">
    <citation type="submission" date="2014-03" db="EMBL/GenBank/DDBJ databases">
        <title>Draft genome of the hookworm Oesophagostomum dentatum.</title>
        <authorList>
            <person name="Mitreva M."/>
        </authorList>
    </citation>
    <scope>NUCLEOTIDE SEQUENCE [LARGE SCALE GENOMIC DNA]</scope>
    <source>
        <strain evidence="2 3">OD-Hann</strain>
    </source>
</reference>
<accession>A0A0B1S4W7</accession>
<dbReference type="CDD" id="cd00303">
    <property type="entry name" value="retropepsin_like"/>
    <property type="match status" value="1"/>
</dbReference>
<dbReference type="AlphaFoldDB" id="A0A0B1S4W7"/>
<gene>
    <name evidence="2" type="ORF">OESDEN_20360</name>
</gene>
<dbReference type="InterPro" id="IPR001969">
    <property type="entry name" value="Aspartic_peptidase_AS"/>
</dbReference>
<keyword evidence="3" id="KW-1185">Reference proteome</keyword>